<evidence type="ECO:0000256" key="3">
    <source>
        <dbReference type="ARBA" id="ARBA00022679"/>
    </source>
</evidence>
<dbReference type="RefSeq" id="WP_074238788.1">
    <property type="nucleotide sequence ID" value="NZ_FSRA01000001.1"/>
</dbReference>
<dbReference type="SUPFAM" id="SSF53335">
    <property type="entry name" value="S-adenosyl-L-methionine-dependent methyltransferases"/>
    <property type="match status" value="1"/>
</dbReference>
<proteinExistence type="inferred from homology"/>
<comment type="subcellular location">
    <subcellularLocation>
        <location evidence="6">Cytoplasm</location>
    </subcellularLocation>
</comment>
<evidence type="ECO:0000313" key="9">
    <source>
        <dbReference type="Proteomes" id="UP000185003"/>
    </source>
</evidence>
<dbReference type="PANTHER" id="PTHR47739:SF1">
    <property type="entry name" value="TRNA1(VAL) (ADENINE(37)-N6)-METHYLTRANSFERASE"/>
    <property type="match status" value="1"/>
</dbReference>
<dbReference type="InterPro" id="IPR022882">
    <property type="entry name" value="tRNA_adenine-N6_MeTrfase"/>
</dbReference>
<keyword evidence="9" id="KW-1185">Reference proteome</keyword>
<evidence type="ECO:0000313" key="8">
    <source>
        <dbReference type="EMBL" id="SIN83260.1"/>
    </source>
</evidence>
<gene>
    <name evidence="8" type="ORF">SAMN04488055_1663</name>
</gene>
<dbReference type="Gene3D" id="3.40.50.150">
    <property type="entry name" value="Vaccinia Virus protein VP39"/>
    <property type="match status" value="1"/>
</dbReference>
<dbReference type="PANTHER" id="PTHR47739">
    <property type="entry name" value="TRNA1(VAL) (ADENINE(37)-N6)-METHYLTRANSFERASE"/>
    <property type="match status" value="1"/>
</dbReference>
<evidence type="ECO:0000259" key="7">
    <source>
        <dbReference type="Pfam" id="PF05175"/>
    </source>
</evidence>
<accession>A0A1N6EJX3</accession>
<comment type="function">
    <text evidence="6">Specifically methylates the adenine in position 37 of tRNA(1)(Val) (anticodon cmo5UAC).</text>
</comment>
<protein>
    <recommendedName>
        <fullName evidence="6">tRNA1(Val) (adenine(37)-N6)-methyltransferase</fullName>
        <ecNumber evidence="6">2.1.1.223</ecNumber>
    </recommendedName>
    <alternativeName>
        <fullName evidence="6">tRNA m6A37 methyltransferase</fullName>
    </alternativeName>
</protein>
<evidence type="ECO:0000256" key="1">
    <source>
        <dbReference type="ARBA" id="ARBA00022490"/>
    </source>
</evidence>
<keyword evidence="5 6" id="KW-0819">tRNA processing</keyword>
<keyword evidence="1 6" id="KW-0963">Cytoplasm</keyword>
<comment type="similarity">
    <text evidence="6">Belongs to the methyltransferase superfamily. tRNA (adenine-N(6)-)-methyltransferase family.</text>
</comment>
<dbReference type="InterPro" id="IPR007848">
    <property type="entry name" value="Small_mtfrase_dom"/>
</dbReference>
<dbReference type="PROSITE" id="PS01131">
    <property type="entry name" value="RRNA_A_DIMETH"/>
    <property type="match status" value="1"/>
</dbReference>
<evidence type="ECO:0000256" key="6">
    <source>
        <dbReference type="HAMAP-Rule" id="MF_01872"/>
    </source>
</evidence>
<dbReference type="CDD" id="cd02440">
    <property type="entry name" value="AdoMet_MTases"/>
    <property type="match status" value="1"/>
</dbReference>
<evidence type="ECO:0000256" key="2">
    <source>
        <dbReference type="ARBA" id="ARBA00022603"/>
    </source>
</evidence>
<sequence>MANTFFEFKQFTVHQDKTAMKVCTDACIQGAFTASRMPAVPRVLDIGTGTGLLSLMLAQQSSAAIDAIELDEQAALQAAANFEASPWGDRLHVIREDVRAFSGEHYPFIISNPPFYEQDLKSPSHQRNAAMHAVSLGYEELLAAIKRLLSKDGSFSVLLPYDGFQRFNALAVSGGFVLRELLLVRQTPAHDYFRAVGIFGPAGTLNTTEISIYDAQRNYTPEFSALLQQYYLYL</sequence>
<dbReference type="GO" id="GO:0005737">
    <property type="term" value="C:cytoplasm"/>
    <property type="evidence" value="ECO:0007669"/>
    <property type="project" value="UniProtKB-SubCell"/>
</dbReference>
<keyword evidence="2 6" id="KW-0489">Methyltransferase</keyword>
<name>A0A1N6EJX3_9BACT</name>
<feature type="domain" description="Methyltransferase small" evidence="7">
    <location>
        <begin position="41"/>
        <end position="120"/>
    </location>
</feature>
<dbReference type="InterPro" id="IPR029063">
    <property type="entry name" value="SAM-dependent_MTases_sf"/>
</dbReference>
<dbReference type="Pfam" id="PF05175">
    <property type="entry name" value="MTS"/>
    <property type="match status" value="1"/>
</dbReference>
<dbReference type="InterPro" id="IPR020596">
    <property type="entry name" value="rRNA_Ade_Mease_Trfase_CS"/>
</dbReference>
<dbReference type="EC" id="2.1.1.223" evidence="6"/>
<dbReference type="GO" id="GO:0008033">
    <property type="term" value="P:tRNA processing"/>
    <property type="evidence" value="ECO:0007669"/>
    <property type="project" value="UniProtKB-UniRule"/>
</dbReference>
<evidence type="ECO:0000256" key="5">
    <source>
        <dbReference type="ARBA" id="ARBA00022694"/>
    </source>
</evidence>
<organism evidence="8 9">
    <name type="scientific">Chitinophaga niabensis</name>
    <dbReference type="NCBI Taxonomy" id="536979"/>
    <lineage>
        <taxon>Bacteria</taxon>
        <taxon>Pseudomonadati</taxon>
        <taxon>Bacteroidota</taxon>
        <taxon>Chitinophagia</taxon>
        <taxon>Chitinophagales</taxon>
        <taxon>Chitinophagaceae</taxon>
        <taxon>Chitinophaga</taxon>
    </lineage>
</organism>
<dbReference type="Proteomes" id="UP000185003">
    <property type="component" value="Unassembled WGS sequence"/>
</dbReference>
<comment type="catalytic activity">
    <reaction evidence="6">
        <text>adenosine(37) in tRNA1(Val) + S-adenosyl-L-methionine = N(6)-methyladenosine(37) in tRNA1(Val) + S-adenosyl-L-homocysteine + H(+)</text>
        <dbReference type="Rhea" id="RHEA:43160"/>
        <dbReference type="Rhea" id="RHEA-COMP:10369"/>
        <dbReference type="Rhea" id="RHEA-COMP:10370"/>
        <dbReference type="ChEBI" id="CHEBI:15378"/>
        <dbReference type="ChEBI" id="CHEBI:57856"/>
        <dbReference type="ChEBI" id="CHEBI:59789"/>
        <dbReference type="ChEBI" id="CHEBI:74411"/>
        <dbReference type="ChEBI" id="CHEBI:74449"/>
        <dbReference type="EC" id="2.1.1.223"/>
    </reaction>
</comment>
<dbReference type="AlphaFoldDB" id="A0A1N6EJX3"/>
<dbReference type="GO" id="GO:0000179">
    <property type="term" value="F:rRNA (adenine-N6,N6-)-dimethyltransferase activity"/>
    <property type="evidence" value="ECO:0007669"/>
    <property type="project" value="InterPro"/>
</dbReference>
<dbReference type="OrthoDB" id="5383291at2"/>
<keyword evidence="3 6" id="KW-0808">Transferase</keyword>
<reference evidence="8 9" key="1">
    <citation type="submission" date="2016-11" db="EMBL/GenBank/DDBJ databases">
        <authorList>
            <person name="Jaros S."/>
            <person name="Januszkiewicz K."/>
            <person name="Wedrychowicz H."/>
        </authorList>
    </citation>
    <scope>NUCLEOTIDE SEQUENCE [LARGE SCALE GENOMIC DNA]</scope>
    <source>
        <strain evidence="8 9">DSM 24787</strain>
    </source>
</reference>
<keyword evidence="4 6" id="KW-0949">S-adenosyl-L-methionine</keyword>
<dbReference type="InterPro" id="IPR050210">
    <property type="entry name" value="tRNA_Adenine-N(6)_MTase"/>
</dbReference>
<dbReference type="STRING" id="536979.SAMN04488055_1663"/>
<evidence type="ECO:0000256" key="4">
    <source>
        <dbReference type="ARBA" id="ARBA00022691"/>
    </source>
</evidence>
<dbReference type="EMBL" id="FSRA01000001">
    <property type="protein sequence ID" value="SIN83260.1"/>
    <property type="molecule type" value="Genomic_DNA"/>
</dbReference>
<dbReference type="HAMAP" id="MF_01872">
    <property type="entry name" value="tRNA_methyltr_YfiC"/>
    <property type="match status" value="1"/>
</dbReference>
<dbReference type="GO" id="GO:0016430">
    <property type="term" value="F:tRNA (adenine-N6)-methyltransferase activity"/>
    <property type="evidence" value="ECO:0007669"/>
    <property type="project" value="UniProtKB-UniRule"/>
</dbReference>